<dbReference type="CDD" id="cd02440">
    <property type="entry name" value="AdoMet_MTases"/>
    <property type="match status" value="1"/>
</dbReference>
<evidence type="ECO:0000256" key="6">
    <source>
        <dbReference type="PROSITE-ProRule" id="PRU01023"/>
    </source>
</evidence>
<dbReference type="InterPro" id="IPR031340">
    <property type="entry name" value="RsmF_methylt_CI"/>
</dbReference>
<keyword evidence="2 6" id="KW-0489">Methyltransferase</keyword>
<feature type="domain" description="SAM-dependent MTase RsmB/NOP-type" evidence="8">
    <location>
        <begin position="25"/>
        <end position="284"/>
    </location>
</feature>
<dbReference type="AlphaFoldDB" id="A0A917FZI7"/>
<dbReference type="PROSITE" id="PS51686">
    <property type="entry name" value="SAM_MT_RSMB_NOP"/>
    <property type="match status" value="1"/>
</dbReference>
<dbReference type="PRINTS" id="PR02008">
    <property type="entry name" value="RCMTFAMILY"/>
</dbReference>
<dbReference type="Proteomes" id="UP000644756">
    <property type="component" value="Unassembled WGS sequence"/>
</dbReference>
<keyword evidence="10" id="KW-1185">Reference proteome</keyword>
<dbReference type="SUPFAM" id="SSF53335">
    <property type="entry name" value="S-adenosyl-L-methionine-dependent methyltransferases"/>
    <property type="match status" value="1"/>
</dbReference>
<dbReference type="Gene3D" id="3.30.70.1170">
    <property type="entry name" value="Sun protein, domain 3"/>
    <property type="match status" value="1"/>
</dbReference>
<feature type="compositionally biased region" description="Low complexity" evidence="7">
    <location>
        <begin position="321"/>
        <end position="332"/>
    </location>
</feature>
<dbReference type="Gene3D" id="3.40.50.150">
    <property type="entry name" value="Vaccinia Virus protein VP39"/>
    <property type="match status" value="1"/>
</dbReference>
<dbReference type="Gene3D" id="2.30.130.60">
    <property type="match status" value="1"/>
</dbReference>
<dbReference type="InterPro" id="IPR031341">
    <property type="entry name" value="Methyltr_RsmF_N"/>
</dbReference>
<feature type="active site" description="Nucleophile" evidence="6">
    <location>
        <position position="237"/>
    </location>
</feature>
<keyword evidence="5 6" id="KW-0694">RNA-binding</keyword>
<comment type="similarity">
    <text evidence="6">Belongs to the class I-like SAM-binding methyltransferase superfamily. RsmB/NOP family.</text>
</comment>
<sequence>MQQQQLPIAYIKQMRSMLVDEADLFLKSYEAPRTFGLRINPLKMSIQSPEMDTLHELFHLEPVPWCGTGFYYEESTRPGKHPYHAAGLYYIQEPSAMSAVEFLDPQPGETILDLAAAPGGKTTQIAGRMQGQGLLIANEIHPSRAKILSENVERLGIVNAVVTNAAPDELSRRFPAFFDRIMLDAPCSGEGMFRKDPGAIEEWSEQHVAMCAARQVDILEHTAILLKPGGRLTYSTCTFNRAENEEAMEAFVRSHPEFHIERMERIWPHLEKGEGHFVAVLRKTADRSEEQADSNAARASHAEIRLAEVSMSEPAVRGGSRQPRGRTAGRGTAQAGLSADLALLRAFAADALPGFALGPGEPLRFGDALYWLPRDAGSRFGADALHGMRVLRPGLHLGMLRKNRFEPAHALALAASAQQAAWVQAYRPEAPEVAAFLRGETLPAQPGASGWGLVAADGHPLGWGKASGGQIKNHLPKGLRWF</sequence>
<comment type="caution">
    <text evidence="9">The sequence shown here is derived from an EMBL/GenBank/DDBJ whole genome shotgun (WGS) entry which is preliminary data.</text>
</comment>
<evidence type="ECO:0000256" key="4">
    <source>
        <dbReference type="ARBA" id="ARBA00022691"/>
    </source>
</evidence>
<dbReference type="GO" id="GO:0001510">
    <property type="term" value="P:RNA methylation"/>
    <property type="evidence" value="ECO:0007669"/>
    <property type="project" value="InterPro"/>
</dbReference>
<evidence type="ECO:0000259" key="8">
    <source>
        <dbReference type="PROSITE" id="PS51686"/>
    </source>
</evidence>
<comment type="caution">
    <text evidence="6">Lacks conserved residue(s) required for the propagation of feature annotation.</text>
</comment>
<proteinExistence type="inferred from homology"/>
<protein>
    <submittedName>
        <fullName evidence="9">Methylase</fullName>
    </submittedName>
</protein>
<evidence type="ECO:0000256" key="7">
    <source>
        <dbReference type="SAM" id="MobiDB-lite"/>
    </source>
</evidence>
<dbReference type="InterPro" id="IPR023267">
    <property type="entry name" value="RCMT"/>
</dbReference>
<evidence type="ECO:0000313" key="9">
    <source>
        <dbReference type="EMBL" id="GGG15253.1"/>
    </source>
</evidence>
<evidence type="ECO:0000256" key="2">
    <source>
        <dbReference type="ARBA" id="ARBA00022603"/>
    </source>
</evidence>
<evidence type="ECO:0000256" key="5">
    <source>
        <dbReference type="ARBA" id="ARBA00022884"/>
    </source>
</evidence>
<organism evidence="9 10">
    <name type="scientific">Paenibacillus abyssi</name>
    <dbReference type="NCBI Taxonomy" id="1340531"/>
    <lineage>
        <taxon>Bacteria</taxon>
        <taxon>Bacillati</taxon>
        <taxon>Bacillota</taxon>
        <taxon>Bacilli</taxon>
        <taxon>Bacillales</taxon>
        <taxon>Paenibacillaceae</taxon>
        <taxon>Paenibacillus</taxon>
    </lineage>
</organism>
<feature type="region of interest" description="Disordered" evidence="7">
    <location>
        <begin position="311"/>
        <end position="332"/>
    </location>
</feature>
<feature type="binding site" evidence="6">
    <location>
        <position position="184"/>
    </location>
    <ligand>
        <name>S-adenosyl-L-methionine</name>
        <dbReference type="ChEBI" id="CHEBI:59789"/>
    </ligand>
</feature>
<dbReference type="GO" id="GO:0008173">
    <property type="term" value="F:RNA methyltransferase activity"/>
    <property type="evidence" value="ECO:0007669"/>
    <property type="project" value="InterPro"/>
</dbReference>
<gene>
    <name evidence="9" type="ORF">GCM10010916_35220</name>
</gene>
<accession>A0A917FZI7</accession>
<reference evidence="9" key="1">
    <citation type="journal article" date="2014" name="Int. J. Syst. Evol. Microbiol.">
        <title>Complete genome sequence of Corynebacterium casei LMG S-19264T (=DSM 44701T), isolated from a smear-ripened cheese.</title>
        <authorList>
            <consortium name="US DOE Joint Genome Institute (JGI-PGF)"/>
            <person name="Walter F."/>
            <person name="Albersmeier A."/>
            <person name="Kalinowski J."/>
            <person name="Ruckert C."/>
        </authorList>
    </citation>
    <scope>NUCLEOTIDE SEQUENCE</scope>
    <source>
        <strain evidence="9">CGMCC 1.12987</strain>
    </source>
</reference>
<dbReference type="InterPro" id="IPR001678">
    <property type="entry name" value="MeTrfase_RsmB-F_NOP2_dom"/>
</dbReference>
<dbReference type="InterPro" id="IPR029063">
    <property type="entry name" value="SAM-dependent_MTases_sf"/>
</dbReference>
<dbReference type="PANTHER" id="PTHR22807:SF30">
    <property type="entry name" value="28S RRNA (CYTOSINE(4447)-C(5))-METHYLTRANSFERASE-RELATED"/>
    <property type="match status" value="1"/>
</dbReference>
<keyword evidence="3 6" id="KW-0808">Transferase</keyword>
<dbReference type="PANTHER" id="PTHR22807">
    <property type="entry name" value="NOP2 YEAST -RELATED NOL1/NOP2/FMU SUN DOMAIN-CONTAINING"/>
    <property type="match status" value="1"/>
</dbReference>
<dbReference type="Pfam" id="PF17126">
    <property type="entry name" value="RsmF_methylt_CI"/>
    <property type="match status" value="1"/>
</dbReference>
<dbReference type="GO" id="GO:0003723">
    <property type="term" value="F:RNA binding"/>
    <property type="evidence" value="ECO:0007669"/>
    <property type="project" value="UniProtKB-UniRule"/>
</dbReference>
<dbReference type="Pfam" id="PF17125">
    <property type="entry name" value="Methyltr_RsmF_N"/>
    <property type="match status" value="1"/>
</dbReference>
<name>A0A917FZI7_9BACL</name>
<dbReference type="Pfam" id="PF13636">
    <property type="entry name" value="Methyltranf_PUA"/>
    <property type="match status" value="1"/>
</dbReference>
<dbReference type="Pfam" id="PF01189">
    <property type="entry name" value="Methyltr_RsmB-F"/>
    <property type="match status" value="1"/>
</dbReference>
<feature type="binding site" evidence="6">
    <location>
        <begin position="115"/>
        <end position="121"/>
    </location>
    <ligand>
        <name>S-adenosyl-L-methionine</name>
        <dbReference type="ChEBI" id="CHEBI:59789"/>
    </ligand>
</feature>
<evidence type="ECO:0000256" key="3">
    <source>
        <dbReference type="ARBA" id="ARBA00022679"/>
    </source>
</evidence>
<evidence type="ECO:0000256" key="1">
    <source>
        <dbReference type="ARBA" id="ARBA00022490"/>
    </source>
</evidence>
<dbReference type="InterPro" id="IPR049560">
    <property type="entry name" value="MeTrfase_RsmB-F_NOP2_cat"/>
</dbReference>
<reference evidence="9" key="2">
    <citation type="submission" date="2020-09" db="EMBL/GenBank/DDBJ databases">
        <authorList>
            <person name="Sun Q."/>
            <person name="Zhou Y."/>
        </authorList>
    </citation>
    <scope>NUCLEOTIDE SEQUENCE</scope>
    <source>
        <strain evidence="9">CGMCC 1.12987</strain>
    </source>
</reference>
<dbReference type="EMBL" id="BMGR01000012">
    <property type="protein sequence ID" value="GGG15253.1"/>
    <property type="molecule type" value="Genomic_DNA"/>
</dbReference>
<dbReference type="RefSeq" id="WP_188532385.1">
    <property type="nucleotide sequence ID" value="NZ_BMGR01000012.1"/>
</dbReference>
<keyword evidence="1" id="KW-0963">Cytoplasm</keyword>
<feature type="binding site" evidence="6">
    <location>
        <position position="139"/>
    </location>
    <ligand>
        <name>S-adenosyl-L-methionine</name>
        <dbReference type="ChEBI" id="CHEBI:59789"/>
    </ligand>
</feature>
<dbReference type="CDD" id="cd21147">
    <property type="entry name" value="RsmF_methylt_CTD1"/>
    <property type="match status" value="1"/>
</dbReference>
<dbReference type="InterPro" id="IPR027391">
    <property type="entry name" value="Nol1_Nop2_Fmu_2"/>
</dbReference>
<keyword evidence="4 6" id="KW-0949">S-adenosyl-L-methionine</keyword>
<evidence type="ECO:0000313" key="10">
    <source>
        <dbReference type="Proteomes" id="UP000644756"/>
    </source>
</evidence>